<feature type="region of interest" description="Disordered" evidence="1">
    <location>
        <begin position="30"/>
        <end position="111"/>
    </location>
</feature>
<dbReference type="EMBL" id="BTSX01000006">
    <property type="protein sequence ID" value="GMT07580.1"/>
    <property type="molecule type" value="Genomic_DNA"/>
</dbReference>
<keyword evidence="3" id="KW-1185">Reference proteome</keyword>
<evidence type="ECO:0000313" key="3">
    <source>
        <dbReference type="Proteomes" id="UP001432027"/>
    </source>
</evidence>
<feature type="compositionally biased region" description="Low complexity" evidence="1">
    <location>
        <begin position="98"/>
        <end position="107"/>
    </location>
</feature>
<evidence type="ECO:0000313" key="2">
    <source>
        <dbReference type="EMBL" id="GMT07580.1"/>
    </source>
</evidence>
<gene>
    <name evidence="2" type="ORF">PENTCL1PPCAC_29754</name>
</gene>
<evidence type="ECO:0000256" key="1">
    <source>
        <dbReference type="SAM" id="MobiDB-lite"/>
    </source>
</evidence>
<comment type="caution">
    <text evidence="2">The sequence shown here is derived from an EMBL/GenBank/DDBJ whole genome shotgun (WGS) entry which is preliminary data.</text>
</comment>
<feature type="compositionally biased region" description="Basic and acidic residues" evidence="1">
    <location>
        <begin position="82"/>
        <end position="97"/>
    </location>
</feature>
<organism evidence="2 3">
    <name type="scientific">Pristionchus entomophagus</name>
    <dbReference type="NCBI Taxonomy" id="358040"/>
    <lineage>
        <taxon>Eukaryota</taxon>
        <taxon>Metazoa</taxon>
        <taxon>Ecdysozoa</taxon>
        <taxon>Nematoda</taxon>
        <taxon>Chromadorea</taxon>
        <taxon>Rhabditida</taxon>
        <taxon>Rhabditina</taxon>
        <taxon>Diplogasteromorpha</taxon>
        <taxon>Diplogasteroidea</taxon>
        <taxon>Neodiplogasteridae</taxon>
        <taxon>Pristionchus</taxon>
    </lineage>
</organism>
<feature type="compositionally biased region" description="Basic residues" evidence="1">
    <location>
        <begin position="48"/>
        <end position="58"/>
    </location>
</feature>
<dbReference type="AlphaFoldDB" id="A0AAV5UKG9"/>
<dbReference type="Proteomes" id="UP001432027">
    <property type="component" value="Unassembled WGS sequence"/>
</dbReference>
<reference evidence="2" key="1">
    <citation type="submission" date="2023-10" db="EMBL/GenBank/DDBJ databases">
        <title>Genome assembly of Pristionchus species.</title>
        <authorList>
            <person name="Yoshida K."/>
            <person name="Sommer R.J."/>
        </authorList>
    </citation>
    <scope>NUCLEOTIDE SEQUENCE</scope>
    <source>
        <strain evidence="2">RS0144</strain>
    </source>
</reference>
<proteinExistence type="predicted"/>
<accession>A0AAV5UKG9</accession>
<name>A0AAV5UKG9_9BILA</name>
<sequence>VIILKMERANNNHHRRRPFVFYNSSHIQTQTAPVDQNANPAHPPNSKGPRKPRRQKRHSQNDELRPPPLTQFLPASSNGKFRNKDDASSKRQNKDDASSSGCSSGGSVASTPLLTIEDDEIQAIEIIRETALLIHTEREENRGRSKSLRKPRAHYECLLGAMIKREQIQHEGHTLHDDRHYFDVHLKIYGWSKEPEEKEKERMERVARWILTNNV</sequence>
<feature type="non-terminal residue" evidence="2">
    <location>
        <position position="1"/>
    </location>
</feature>
<feature type="compositionally biased region" description="Polar residues" evidence="1">
    <location>
        <begin position="30"/>
        <end position="39"/>
    </location>
</feature>
<protein>
    <submittedName>
        <fullName evidence="2">Uncharacterized protein</fullName>
    </submittedName>
</protein>